<keyword evidence="4" id="KW-1185">Reference proteome</keyword>
<evidence type="ECO:0000256" key="2">
    <source>
        <dbReference type="SAM" id="SignalP"/>
    </source>
</evidence>
<dbReference type="GeneID" id="23565232"/>
<evidence type="ECO:0000313" key="3">
    <source>
        <dbReference type="EMBL" id="KIS66305.1"/>
    </source>
</evidence>
<dbReference type="OrthoDB" id="2556540at2759"/>
<accession>A0A0D1DUP1</accession>
<dbReference type="PROSITE" id="PS51257">
    <property type="entry name" value="PROKAR_LIPOPROTEIN"/>
    <property type="match status" value="1"/>
</dbReference>
<sequence>MRSSLIFTLILAWLVTILSCLVPHVTATDDEEASSSRNDLYARQDGHRLSSQLPPLPPSTPSRHSFEAQTLRRTTQLPFVEFVETSATSEQQYQALLRLGYRLVELGRNGASLQIIRPPHNPRFSHLYELASRLRTYENVRNALFLHVSHDRKGRLVAIPYAFATDGYPQRFNWVLLQVHPAIERLPPRIEWYAYVSHLEPSFLEMDRKLESSNDVQSLRYFLTRRV</sequence>
<dbReference type="Proteomes" id="UP000000561">
    <property type="component" value="Chromosome 19"/>
</dbReference>
<evidence type="ECO:0000256" key="1">
    <source>
        <dbReference type="SAM" id="MobiDB-lite"/>
    </source>
</evidence>
<reference evidence="3 4" key="1">
    <citation type="journal article" date="2006" name="Nature">
        <title>Insights from the genome of the biotrophic fungal plant pathogen Ustilago maydis.</title>
        <authorList>
            <person name="Kamper J."/>
            <person name="Kahmann R."/>
            <person name="Bolker M."/>
            <person name="Ma L.J."/>
            <person name="Brefort T."/>
            <person name="Saville B.J."/>
            <person name="Banuett F."/>
            <person name="Kronstad J.W."/>
            <person name="Gold S.E."/>
            <person name="Muller O."/>
            <person name="Perlin M.H."/>
            <person name="Wosten H.A."/>
            <person name="de Vries R."/>
            <person name="Ruiz-Herrera J."/>
            <person name="Reynaga-Pena C.G."/>
            <person name="Snetselaar K."/>
            <person name="McCann M."/>
            <person name="Perez-Martin J."/>
            <person name="Feldbrugge M."/>
            <person name="Basse C.W."/>
            <person name="Steinberg G."/>
            <person name="Ibeas J.I."/>
            <person name="Holloman W."/>
            <person name="Guzman P."/>
            <person name="Farman M."/>
            <person name="Stajich J.E."/>
            <person name="Sentandreu R."/>
            <person name="Gonzalez-Prieto J.M."/>
            <person name="Kennell J.C."/>
            <person name="Molina L."/>
            <person name="Schirawski J."/>
            <person name="Mendoza-Mendoza A."/>
            <person name="Greilinger D."/>
            <person name="Munch K."/>
            <person name="Rossel N."/>
            <person name="Scherer M."/>
            <person name="Vranes M."/>
            <person name="Ladendorf O."/>
            <person name="Vincon V."/>
            <person name="Fuchs U."/>
            <person name="Sandrock B."/>
            <person name="Meng S."/>
            <person name="Ho E.C."/>
            <person name="Cahill M.J."/>
            <person name="Boyce K.J."/>
            <person name="Klose J."/>
            <person name="Klosterman S.J."/>
            <person name="Deelstra H.J."/>
            <person name="Ortiz-Castellanos L."/>
            <person name="Li W."/>
            <person name="Sanchez-Alonso P."/>
            <person name="Schreier P.H."/>
            <person name="Hauser-Hahn I."/>
            <person name="Vaupel M."/>
            <person name="Koopmann E."/>
            <person name="Friedrich G."/>
            <person name="Voss H."/>
            <person name="Schluter T."/>
            <person name="Margolis J."/>
            <person name="Platt D."/>
            <person name="Swimmer C."/>
            <person name="Gnirke A."/>
            <person name="Chen F."/>
            <person name="Vysotskaia V."/>
            <person name="Mannhaupt G."/>
            <person name="Guldener U."/>
            <person name="Munsterkotter M."/>
            <person name="Haase D."/>
            <person name="Oesterheld M."/>
            <person name="Mewes H.W."/>
            <person name="Mauceli E.W."/>
            <person name="DeCaprio D."/>
            <person name="Wade C.M."/>
            <person name="Butler J."/>
            <person name="Young S."/>
            <person name="Jaffe D.B."/>
            <person name="Calvo S."/>
            <person name="Nusbaum C."/>
            <person name="Galagan J."/>
            <person name="Birren B.W."/>
        </authorList>
    </citation>
    <scope>NUCLEOTIDE SEQUENCE [LARGE SCALE GENOMIC DNA]</scope>
    <source>
        <strain evidence="4">DSM 14603 / FGSC 9021 / UM521</strain>
    </source>
</reference>
<dbReference type="RefSeq" id="XP_011392017.1">
    <property type="nucleotide sequence ID" value="XM_011393715.1"/>
</dbReference>
<dbReference type="EMBL" id="CM003158">
    <property type="protein sequence ID" value="KIS66305.1"/>
    <property type="molecule type" value="Genomic_DNA"/>
</dbReference>
<keyword evidence="2" id="KW-0732">Signal</keyword>
<protein>
    <submittedName>
        <fullName evidence="3">Uncharacterized protein</fullName>
    </submittedName>
</protein>
<feature type="chain" id="PRO_5002240463" evidence="2">
    <location>
        <begin position="28"/>
        <end position="227"/>
    </location>
</feature>
<dbReference type="KEGG" id="uma:UMAG_05305"/>
<feature type="region of interest" description="Disordered" evidence="1">
    <location>
        <begin position="48"/>
        <end position="68"/>
    </location>
</feature>
<feature type="signal peptide" evidence="2">
    <location>
        <begin position="1"/>
        <end position="27"/>
    </location>
</feature>
<dbReference type="AlphaFoldDB" id="A0A0D1DUP1"/>
<dbReference type="eggNOG" id="ENOG502RDT8">
    <property type="taxonomic scope" value="Eukaryota"/>
</dbReference>
<evidence type="ECO:0000313" key="4">
    <source>
        <dbReference type="Proteomes" id="UP000000561"/>
    </source>
</evidence>
<proteinExistence type="predicted"/>
<gene>
    <name evidence="3" type="ORF">UMAG_05305</name>
</gene>
<dbReference type="VEuPathDB" id="FungiDB:UMAG_05305"/>
<dbReference type="InParanoid" id="A0A0D1DUP1"/>
<name>A0A0D1DUP1_MYCMD</name>
<organism evidence="3 4">
    <name type="scientific">Mycosarcoma maydis</name>
    <name type="common">Corn smut fungus</name>
    <name type="synonym">Ustilago maydis</name>
    <dbReference type="NCBI Taxonomy" id="5270"/>
    <lineage>
        <taxon>Eukaryota</taxon>
        <taxon>Fungi</taxon>
        <taxon>Dikarya</taxon>
        <taxon>Basidiomycota</taxon>
        <taxon>Ustilaginomycotina</taxon>
        <taxon>Ustilaginomycetes</taxon>
        <taxon>Ustilaginales</taxon>
        <taxon>Ustilaginaceae</taxon>
        <taxon>Mycosarcoma</taxon>
    </lineage>
</organism>